<feature type="compositionally biased region" description="Basic residues" evidence="1">
    <location>
        <begin position="122"/>
        <end position="141"/>
    </location>
</feature>
<evidence type="ECO:0000313" key="3">
    <source>
        <dbReference type="Proteomes" id="UP000185511"/>
    </source>
</evidence>
<organism evidence="2 3">
    <name type="scientific">Actinoalloteichus fjordicus</name>
    <dbReference type="NCBI Taxonomy" id="1612552"/>
    <lineage>
        <taxon>Bacteria</taxon>
        <taxon>Bacillati</taxon>
        <taxon>Actinomycetota</taxon>
        <taxon>Actinomycetes</taxon>
        <taxon>Pseudonocardiales</taxon>
        <taxon>Pseudonocardiaceae</taxon>
        <taxon>Actinoalloteichus</taxon>
    </lineage>
</organism>
<proteinExistence type="predicted"/>
<evidence type="ECO:0000256" key="1">
    <source>
        <dbReference type="SAM" id="MobiDB-lite"/>
    </source>
</evidence>
<accession>A0AAC9L9L4</accession>
<reference evidence="3" key="1">
    <citation type="submission" date="2016-06" db="EMBL/GenBank/DDBJ databases">
        <title>Complete genome sequence of Actinoalloteichus fjordicus DSM 46855 (=ADI127-17), type strain of the new species Actinoalloteichus fjordicus.</title>
        <authorList>
            <person name="Ruckert C."/>
            <person name="Nouioui I."/>
            <person name="Willmese J."/>
            <person name="van Wezel G."/>
            <person name="Klenk H.-P."/>
            <person name="Kalinowski J."/>
            <person name="Zotchev S.B."/>
        </authorList>
    </citation>
    <scope>NUCLEOTIDE SEQUENCE [LARGE SCALE GENOMIC DNA]</scope>
    <source>
        <strain evidence="3">ADI127-7</strain>
    </source>
</reference>
<dbReference type="Proteomes" id="UP000185511">
    <property type="component" value="Chromosome"/>
</dbReference>
<keyword evidence="3" id="KW-1185">Reference proteome</keyword>
<sequence length="229" mass="25217">MQAHIDRPRAARKCGGGRDRDRRGCLPPSPSPSPPARLHLRPSRWFCAVAVRSTRLPRRQARLTRRARRVAGSAVASAPAGWRDRPTRHGRPSDVRPVECQYPKPGARRRRHVMSGDDPSRCPRRQGRPSRCRPVLRRRLPSSHPPSDAASLLSRRWAGQTASEQPAEDARCRVRPEPGTSYGVLSTALLTTAWSPSRTTTATSPPRSVRNTTAPRADSSSTTVALGCP</sequence>
<gene>
    <name evidence="2" type="ORF">UA74_08285</name>
</gene>
<dbReference type="KEGG" id="acad:UA74_08285"/>
<feature type="compositionally biased region" description="Polar residues" evidence="1">
    <location>
        <begin position="209"/>
        <end position="229"/>
    </location>
</feature>
<feature type="region of interest" description="Disordered" evidence="1">
    <location>
        <begin position="1"/>
        <end position="38"/>
    </location>
</feature>
<dbReference type="EMBL" id="CP016076">
    <property type="protein sequence ID" value="APU13723.1"/>
    <property type="molecule type" value="Genomic_DNA"/>
</dbReference>
<protein>
    <submittedName>
        <fullName evidence="2">Uncharacterized protein</fullName>
    </submittedName>
</protein>
<feature type="compositionally biased region" description="Low complexity" evidence="1">
    <location>
        <begin position="70"/>
        <end position="81"/>
    </location>
</feature>
<feature type="compositionally biased region" description="Basic and acidic residues" evidence="1">
    <location>
        <begin position="82"/>
        <end position="97"/>
    </location>
</feature>
<feature type="compositionally biased region" description="Low complexity" evidence="1">
    <location>
        <begin position="191"/>
        <end position="208"/>
    </location>
</feature>
<feature type="region of interest" description="Disordered" evidence="1">
    <location>
        <begin position="60"/>
        <end position="229"/>
    </location>
</feature>
<dbReference type="AlphaFoldDB" id="A0AAC9L9L4"/>
<evidence type="ECO:0000313" key="2">
    <source>
        <dbReference type="EMBL" id="APU13723.1"/>
    </source>
</evidence>
<name>A0AAC9L9L4_9PSEU</name>
<feature type="compositionally biased region" description="Basic residues" evidence="1">
    <location>
        <begin position="60"/>
        <end position="69"/>
    </location>
</feature>